<dbReference type="InterPro" id="IPR019615">
    <property type="entry name" value="DUF2487"/>
</dbReference>
<gene>
    <name evidence="1" type="ORF">D9X91_11450</name>
</gene>
<dbReference type="RefSeq" id="WP_121680765.1">
    <property type="nucleotide sequence ID" value="NZ_RCVZ01000007.1"/>
</dbReference>
<evidence type="ECO:0000313" key="2">
    <source>
        <dbReference type="Proteomes" id="UP000276770"/>
    </source>
</evidence>
<accession>A0A3L7JYB9</accession>
<name>A0A3L7JYB9_9BACI</name>
<proteinExistence type="predicted"/>
<sequence length="151" mass="17749">MKWNAKDIDIYLKEKKYVDTVVVPLLPIAFEEEMKHTANQGEFIELLALHLERQFKGRMLFLPAFSYLQDVGFEITKVNLSALEKKLLENGFSYVFYLTSDGLWNGHQDEFDGSVIWLPSIPLEHMDEPYKHSIMEDQVNQLLKIIVQKWK</sequence>
<dbReference type="EMBL" id="RCVZ01000007">
    <property type="protein sequence ID" value="RLQ95109.1"/>
    <property type="molecule type" value="Genomic_DNA"/>
</dbReference>
<organism evidence="1 2">
    <name type="scientific">Falsibacillus albus</name>
    <dbReference type="NCBI Taxonomy" id="2478915"/>
    <lineage>
        <taxon>Bacteria</taxon>
        <taxon>Bacillati</taxon>
        <taxon>Bacillota</taxon>
        <taxon>Bacilli</taxon>
        <taxon>Bacillales</taxon>
        <taxon>Bacillaceae</taxon>
        <taxon>Falsibacillus</taxon>
    </lineage>
</organism>
<reference evidence="1 2" key="1">
    <citation type="submission" date="2018-10" db="EMBL/GenBank/DDBJ databases">
        <title>Falsibacillus sp. genome draft.</title>
        <authorList>
            <person name="Shi S."/>
        </authorList>
    </citation>
    <scope>NUCLEOTIDE SEQUENCE [LARGE SCALE GENOMIC DNA]</scope>
    <source>
        <strain evidence="1 2">GY 10110</strain>
    </source>
</reference>
<dbReference type="Proteomes" id="UP000276770">
    <property type="component" value="Unassembled WGS sequence"/>
</dbReference>
<dbReference type="AlphaFoldDB" id="A0A3L7JYB9"/>
<evidence type="ECO:0000313" key="1">
    <source>
        <dbReference type="EMBL" id="RLQ95109.1"/>
    </source>
</evidence>
<protein>
    <submittedName>
        <fullName evidence="1">DUF2487 family protein</fullName>
    </submittedName>
</protein>
<dbReference type="OrthoDB" id="2678750at2"/>
<comment type="caution">
    <text evidence="1">The sequence shown here is derived from an EMBL/GenBank/DDBJ whole genome shotgun (WGS) entry which is preliminary data.</text>
</comment>
<dbReference type="Pfam" id="PF10673">
    <property type="entry name" value="DUF2487"/>
    <property type="match status" value="1"/>
</dbReference>
<keyword evidence="2" id="KW-1185">Reference proteome</keyword>